<organism evidence="2">
    <name type="scientific">bioreactor metagenome</name>
    <dbReference type="NCBI Taxonomy" id="1076179"/>
    <lineage>
        <taxon>unclassified sequences</taxon>
        <taxon>metagenomes</taxon>
        <taxon>ecological metagenomes</taxon>
    </lineage>
</organism>
<reference evidence="2" key="1">
    <citation type="submission" date="2019-08" db="EMBL/GenBank/DDBJ databases">
        <authorList>
            <person name="Kucharzyk K."/>
            <person name="Murdoch R.W."/>
            <person name="Higgins S."/>
            <person name="Loffler F."/>
        </authorList>
    </citation>
    <scope>NUCLEOTIDE SEQUENCE</scope>
</reference>
<proteinExistence type="predicted"/>
<dbReference type="AntiFam" id="ANF00201">
    <property type="entry name" value="Shadow ORF (opposite gacS)"/>
</dbReference>
<name>A0A645H0K9_9ZZZZ</name>
<feature type="region of interest" description="Disordered" evidence="1">
    <location>
        <begin position="1"/>
        <end position="24"/>
    </location>
</feature>
<evidence type="ECO:0000256" key="1">
    <source>
        <dbReference type="SAM" id="MobiDB-lite"/>
    </source>
</evidence>
<evidence type="ECO:0000313" key="2">
    <source>
        <dbReference type="EMBL" id="MPN32006.1"/>
    </source>
</evidence>
<protein>
    <submittedName>
        <fullName evidence="2">Uncharacterized protein</fullName>
    </submittedName>
</protein>
<dbReference type="EMBL" id="VSSQ01083782">
    <property type="protein sequence ID" value="MPN32006.1"/>
    <property type="molecule type" value="Genomic_DNA"/>
</dbReference>
<comment type="caution">
    <text evidence="2">The sequence shown here is derived from an EMBL/GenBank/DDBJ whole genome shotgun (WGS) entry which is preliminary data.</text>
</comment>
<dbReference type="AlphaFoldDB" id="A0A645H0K9"/>
<gene>
    <name evidence="2" type="ORF">SDC9_179481</name>
</gene>
<accession>A0A645H0K9</accession>
<sequence length="189" mass="21645">MVDDLKRQASRQGRGFLKRSPDHNDAMIGKFNRVADQVQENLPETVAVELEHGQIRRQVDLQPEPLLQKKRMKQGGEFVNEFGEIGRTHMELHVAGMKFGAVQKIVDHGKQRAGGKVDIAEELPPFRVRQTVGLQQFDESDDAVERCFELMAERGVKQDLRLMFPVQPSFLPEHPDQAPQRRQRPRCGE</sequence>
<feature type="region of interest" description="Disordered" evidence="1">
    <location>
        <begin position="168"/>
        <end position="189"/>
    </location>
</feature>